<accession>A7VNY6</accession>
<reference evidence="1 2" key="2">
    <citation type="submission" date="2007-08" db="EMBL/GenBank/DDBJ databases">
        <authorList>
            <person name="Fulton L."/>
            <person name="Clifton S."/>
            <person name="Fulton B."/>
            <person name="Xu J."/>
            <person name="Minx P."/>
            <person name="Pepin K.H."/>
            <person name="Johnson M."/>
            <person name="Thiruvilangam P."/>
            <person name="Bhonagiri V."/>
            <person name="Nash W.E."/>
            <person name="Wang C."/>
            <person name="Mardis E.R."/>
            <person name="Wilson R.K."/>
        </authorList>
    </citation>
    <scope>NUCLEOTIDE SEQUENCE [LARGE SCALE GENOMIC DNA]</scope>
    <source>
        <strain evidence="1 2">DSM 753</strain>
    </source>
</reference>
<name>A7VNY6_9FIRM</name>
<dbReference type="EMBL" id="ABCB02000010">
    <property type="protein sequence ID" value="EDO62967.1"/>
    <property type="molecule type" value="Genomic_DNA"/>
</dbReference>
<dbReference type="AlphaFoldDB" id="A7VNY6"/>
<dbReference type="Proteomes" id="UP000003490">
    <property type="component" value="Unassembled WGS sequence"/>
</dbReference>
<gene>
    <name evidence="1" type="ORF">CLOLEP_00262</name>
</gene>
<evidence type="ECO:0000313" key="2">
    <source>
        <dbReference type="Proteomes" id="UP000003490"/>
    </source>
</evidence>
<reference evidence="1 2" key="1">
    <citation type="submission" date="2007-08" db="EMBL/GenBank/DDBJ databases">
        <title>Draft genome sequence of Clostridium leptum (DSM 753).</title>
        <authorList>
            <person name="Sudarsanam P."/>
            <person name="Ley R."/>
            <person name="Guruge J."/>
            <person name="Turnbaugh P.J."/>
            <person name="Mahowald M."/>
            <person name="Liep D."/>
            <person name="Gordon J."/>
        </authorList>
    </citation>
    <scope>NUCLEOTIDE SEQUENCE [LARGE SCALE GENOMIC DNA]</scope>
    <source>
        <strain evidence="1 2">DSM 753</strain>
    </source>
</reference>
<dbReference type="HOGENOM" id="CLU_2952189_0_0_9"/>
<organism evidence="1 2">
    <name type="scientific">[Clostridium] leptum DSM 753</name>
    <dbReference type="NCBI Taxonomy" id="428125"/>
    <lineage>
        <taxon>Bacteria</taxon>
        <taxon>Bacillati</taxon>
        <taxon>Bacillota</taxon>
        <taxon>Clostridia</taxon>
        <taxon>Eubacteriales</taxon>
        <taxon>Oscillospiraceae</taxon>
        <taxon>Oscillospiraceae incertae sedis</taxon>
    </lineage>
</organism>
<evidence type="ECO:0000313" key="1">
    <source>
        <dbReference type="EMBL" id="EDO62967.1"/>
    </source>
</evidence>
<sequence>MKFKDALLNLIQEKAQRKINFSSFSIKRIERITRCSKIEALACGGYSSRPWKWEKPDSC</sequence>
<proteinExistence type="predicted"/>
<comment type="caution">
    <text evidence="1">The sequence shown here is derived from an EMBL/GenBank/DDBJ whole genome shotgun (WGS) entry which is preliminary data.</text>
</comment>
<protein>
    <submittedName>
        <fullName evidence="1">Uncharacterized protein</fullName>
    </submittedName>
</protein>